<dbReference type="AlphaFoldDB" id="U1GU66"/>
<evidence type="ECO:0000313" key="1">
    <source>
        <dbReference type="EMBL" id="ERF75993.1"/>
    </source>
</evidence>
<dbReference type="eggNOG" id="ENOG502RYGD">
    <property type="taxonomic scope" value="Eukaryota"/>
</dbReference>
<sequence>MSRCTFYLLSLHGSASDFKASISTISNTPLFVGQVHRWVAPPMRHSIDPLTTQGSWDVFLFFAGSVKLPEAIEAFRKAEWRLEADAPPPMLAVFKNTDQQHSRAGPEDVPALTGRWDHPYQPDPDAHQEFDYSPELQNWVRTFGKQEGKSAVWMFNLLAYQDGKRETFMKYVEAFAASVGKAVGSESQIFGQVIRCSSTSDGEEPWEDAALVHYPSVYHFGDLVGSEEYQKLDAKYKVGTIKDTCILCLTEL</sequence>
<evidence type="ECO:0000313" key="2">
    <source>
        <dbReference type="Proteomes" id="UP000019373"/>
    </source>
</evidence>
<evidence type="ECO:0008006" key="3">
    <source>
        <dbReference type="Google" id="ProtNLM"/>
    </source>
</evidence>
<dbReference type="PANTHER" id="PTHR40257:SF1">
    <property type="entry name" value="DUF1330 DOMAIN-CONTAINING PROTEIN"/>
    <property type="match status" value="1"/>
</dbReference>
<gene>
    <name evidence="1" type="ORF">EPUS_08247</name>
</gene>
<name>U1GU66_ENDPU</name>
<dbReference type="OMA" id="ITHFEEM"/>
<dbReference type="HOGENOM" id="CLU_085773_0_0_1"/>
<accession>U1GU66</accession>
<dbReference type="EMBL" id="KE720794">
    <property type="protein sequence ID" value="ERF75993.1"/>
    <property type="molecule type" value="Genomic_DNA"/>
</dbReference>
<dbReference type="Gene3D" id="3.30.70.100">
    <property type="match status" value="1"/>
</dbReference>
<dbReference type="PANTHER" id="PTHR40257">
    <property type="match status" value="1"/>
</dbReference>
<organism evidence="1 2">
    <name type="scientific">Endocarpon pusillum (strain Z07020 / HMAS-L-300199)</name>
    <name type="common">Lichen-forming fungus</name>
    <dbReference type="NCBI Taxonomy" id="1263415"/>
    <lineage>
        <taxon>Eukaryota</taxon>
        <taxon>Fungi</taxon>
        <taxon>Dikarya</taxon>
        <taxon>Ascomycota</taxon>
        <taxon>Pezizomycotina</taxon>
        <taxon>Eurotiomycetes</taxon>
        <taxon>Chaetothyriomycetidae</taxon>
        <taxon>Verrucariales</taxon>
        <taxon>Verrucariaceae</taxon>
        <taxon>Endocarpon</taxon>
    </lineage>
</organism>
<reference evidence="2" key="1">
    <citation type="journal article" date="2014" name="BMC Genomics">
        <title>Genome characteristics reveal the impact of lichenization on lichen-forming fungus Endocarpon pusillum Hedwig (Verrucariales, Ascomycota).</title>
        <authorList>
            <person name="Wang Y.-Y."/>
            <person name="Liu B."/>
            <person name="Zhang X.-Y."/>
            <person name="Zhou Q.-M."/>
            <person name="Zhang T."/>
            <person name="Li H."/>
            <person name="Yu Y.-F."/>
            <person name="Zhang X.-L."/>
            <person name="Hao X.-Y."/>
            <person name="Wang M."/>
            <person name="Wang L."/>
            <person name="Wei J.-C."/>
        </authorList>
    </citation>
    <scope>NUCLEOTIDE SEQUENCE [LARGE SCALE GENOMIC DNA]</scope>
    <source>
        <strain evidence="2">Z07020 / HMAS-L-300199</strain>
    </source>
</reference>
<keyword evidence="2" id="KW-1185">Reference proteome</keyword>
<protein>
    <recommendedName>
        <fullName evidence="3">DUF1330 domain-containing protein</fullName>
    </recommendedName>
</protein>
<proteinExistence type="predicted"/>
<dbReference type="GeneID" id="19243097"/>
<dbReference type="RefSeq" id="XP_007786649.1">
    <property type="nucleotide sequence ID" value="XM_007788459.1"/>
</dbReference>
<dbReference type="OrthoDB" id="265717at2759"/>
<dbReference type="Proteomes" id="UP000019373">
    <property type="component" value="Unassembled WGS sequence"/>
</dbReference>